<evidence type="ECO:0000313" key="2">
    <source>
        <dbReference type="Proteomes" id="UP000192356"/>
    </source>
</evidence>
<dbReference type="EMBL" id="LVKB01000030">
    <property type="protein sequence ID" value="ORD97288.1"/>
    <property type="molecule type" value="Genomic_DNA"/>
</dbReference>
<proteinExistence type="predicted"/>
<organism evidence="1 2">
    <name type="scientific">Hepatospora eriocheir</name>
    <dbReference type="NCBI Taxonomy" id="1081669"/>
    <lineage>
        <taxon>Eukaryota</taxon>
        <taxon>Fungi</taxon>
        <taxon>Fungi incertae sedis</taxon>
        <taxon>Microsporidia</taxon>
        <taxon>Hepatosporidae</taxon>
        <taxon>Hepatospora</taxon>
    </lineage>
</organism>
<dbReference type="Proteomes" id="UP000192356">
    <property type="component" value="Unassembled WGS sequence"/>
</dbReference>
<dbReference type="VEuPathDB" id="MicrosporidiaDB:HERIO_850"/>
<dbReference type="AlphaFoldDB" id="A0A1X0QC06"/>
<name>A0A1X0QC06_9MICR</name>
<reference evidence="1 2" key="1">
    <citation type="journal article" date="2017" name="Environ. Microbiol.">
        <title>Decay of the glycolytic pathway and adaptation to intranuclear parasitism within Enterocytozoonidae microsporidia.</title>
        <authorList>
            <person name="Wiredu Boakye D."/>
            <person name="Jaroenlak P."/>
            <person name="Prachumwat A."/>
            <person name="Williams T.A."/>
            <person name="Bateman K.S."/>
            <person name="Itsathitphaisarn O."/>
            <person name="Sritunyalucksana K."/>
            <person name="Paszkiewicz K.H."/>
            <person name="Moore K.A."/>
            <person name="Stentiford G.D."/>
            <person name="Williams B.A."/>
        </authorList>
    </citation>
    <scope>NUCLEOTIDE SEQUENCE [LARGE SCALE GENOMIC DNA]</scope>
    <source>
        <strain evidence="1 2">GB1</strain>
    </source>
</reference>
<dbReference type="VEuPathDB" id="MicrosporidiaDB:A0H76_387"/>
<evidence type="ECO:0000313" key="1">
    <source>
        <dbReference type="EMBL" id="ORD97288.1"/>
    </source>
</evidence>
<comment type="caution">
    <text evidence="1">The sequence shown here is derived from an EMBL/GenBank/DDBJ whole genome shotgun (WGS) entry which is preliminary data.</text>
</comment>
<accession>A0A1X0QC06</accession>
<protein>
    <submittedName>
        <fullName evidence="1">Uncharacterized protein</fullName>
    </submittedName>
</protein>
<keyword evidence="2" id="KW-1185">Reference proteome</keyword>
<gene>
    <name evidence="1" type="ORF">HERIO_850</name>
</gene>
<sequence length="307" mass="35915">MTTFIDYLKRFFCCEDINNDNDNKQEKHTSKVTNNFKLKSETIPVVSNSNKSEESEKVIFENEEDNSIDSSLTLEEDLLNRNKLKLLLDNFINDLSDDSQLSEDSIKNDEKFKDVIKEYYKEFKDDKNDVNKVFFKLIILLNNNTKEITRSDLIDYSKELLEMCKNDNNHLPFDKALVVFKTLIMSLNTKSIDVEYSDTKTDYNHTTTIFHNSTEKQIKPDMTNRTFSFKDSLEFFKNLSDQQSSTDHRNNVQKLYLQPSNNDEVIKNSSIDKSAQSIKNINYGNENFIPKTYNDDNAVELSNMSEY</sequence>